<sequence length="114" mass="13176">MTYKTNYELWNPALTSRRPSQMSDIDLVLSQTYPHVAMLPYMQCQHCNYEEPEDHQPSTPTSFTTTFSSSSIGSEDNADSLSTTTSSQHGWLCLDNRKRSKIRRRLRQLLKRSS</sequence>
<dbReference type="Proteomes" id="UP000053095">
    <property type="component" value="Unassembled WGS sequence"/>
</dbReference>
<protein>
    <submittedName>
        <fullName evidence="2">Uncharacterized protein</fullName>
    </submittedName>
</protein>
<reference evidence="3" key="1">
    <citation type="journal article" date="2015" name="Genome Announc.">
        <title>Draft genome sequence of Talaromyces cellulolyticus strain Y-94, a source of lignocellulosic biomass-degrading enzymes.</title>
        <authorList>
            <person name="Fujii T."/>
            <person name="Koike H."/>
            <person name="Sawayama S."/>
            <person name="Yano S."/>
            <person name="Inoue H."/>
        </authorList>
    </citation>
    <scope>NUCLEOTIDE SEQUENCE [LARGE SCALE GENOMIC DNA]</scope>
    <source>
        <strain evidence="3">Y-94</strain>
    </source>
</reference>
<keyword evidence="3" id="KW-1185">Reference proteome</keyword>
<name>A0A6V8HGR6_TALPI</name>
<evidence type="ECO:0000313" key="3">
    <source>
        <dbReference type="Proteomes" id="UP000053095"/>
    </source>
</evidence>
<accession>A0A6V8HGR6</accession>
<gene>
    <name evidence="2" type="ORF">TCE0_041f13901</name>
</gene>
<dbReference type="AlphaFoldDB" id="A0A6V8HGR6"/>
<feature type="region of interest" description="Disordered" evidence="1">
    <location>
        <begin position="50"/>
        <end position="87"/>
    </location>
</feature>
<evidence type="ECO:0000256" key="1">
    <source>
        <dbReference type="SAM" id="MobiDB-lite"/>
    </source>
</evidence>
<evidence type="ECO:0000313" key="2">
    <source>
        <dbReference type="EMBL" id="GAM41066.1"/>
    </source>
</evidence>
<dbReference type="EMBL" id="DF933837">
    <property type="protein sequence ID" value="GAM41066.1"/>
    <property type="molecule type" value="Genomic_DNA"/>
</dbReference>
<organism evidence="2 3">
    <name type="scientific">Talaromyces pinophilus</name>
    <name type="common">Penicillium pinophilum</name>
    <dbReference type="NCBI Taxonomy" id="128442"/>
    <lineage>
        <taxon>Eukaryota</taxon>
        <taxon>Fungi</taxon>
        <taxon>Dikarya</taxon>
        <taxon>Ascomycota</taxon>
        <taxon>Pezizomycotina</taxon>
        <taxon>Eurotiomycetes</taxon>
        <taxon>Eurotiomycetidae</taxon>
        <taxon>Eurotiales</taxon>
        <taxon>Trichocomaceae</taxon>
        <taxon>Talaromyces</taxon>
        <taxon>Talaromyces sect. Talaromyces</taxon>
    </lineage>
</organism>
<feature type="compositionally biased region" description="Low complexity" evidence="1">
    <location>
        <begin position="57"/>
        <end position="71"/>
    </location>
</feature>
<proteinExistence type="predicted"/>
<comment type="caution">
    <text evidence="2">The sequence shown here is derived from an EMBL/GenBank/DDBJ whole genome shotgun (WGS) entry which is preliminary data.</text>
</comment>